<feature type="domain" description="Zn(2)-C6 fungal-type" evidence="8">
    <location>
        <begin position="4"/>
        <end position="34"/>
    </location>
</feature>
<keyword evidence="10" id="KW-1185">Reference proteome</keyword>
<dbReference type="InterPro" id="IPR036864">
    <property type="entry name" value="Zn2-C6_fun-type_DNA-bd_sf"/>
</dbReference>
<dbReference type="SUPFAM" id="SSF57701">
    <property type="entry name" value="Zn2/Cys6 DNA-binding domain"/>
    <property type="match status" value="1"/>
</dbReference>
<proteinExistence type="predicted"/>
<dbReference type="SMART" id="SM00066">
    <property type="entry name" value="GAL4"/>
    <property type="match status" value="1"/>
</dbReference>
<dbReference type="PANTHER" id="PTHR31313:SF86">
    <property type="entry name" value="ZN(2)-C6 FUNGAL-TYPE DOMAIN-CONTAINING PROTEIN"/>
    <property type="match status" value="1"/>
</dbReference>
<sequence>MTRACEFCRRRKIRCDAKNPTCSSCRNSSRLCIYPNGPQKQRPSRARIEILEEEKAELENALHYLMNANEAQRRALLESARVQNEWVSADRSTIIATPSSQQHYDEAAHHIGIRSPVEQRPLGDPEFVRSVTIPHVDDTDEANNADFNAPRGEGNLSLQTSIESAVSPGKKNKSCTPGNDIMAKGKNQASDGIFISISVVHVSSPIQAVDLGRSHDSQNVSTESLRYQLIANAAMERQREYRLRFLAFIRGIPADLALHLLNLHWSRQHHTFLLTYRPTFMRELEHGGPYCSDLLLYAVFACASKFSERLDVRSNPGDPETAGQHFFTRCDELLLGEGLLIQSSIPTVIALVMLGSTFIARGMTSKGWLYTGYAMRMVYDLGLHIDSQEVNKHNAENIEIRRRVFWGAFVCEKIQSLYLGRPPIVRLQDVHVSQNFLDTFEELEPWEPYNDNPIQAATDKTTSSAVASAYSVTVFQQLCLLSQIMTRIIDKIYFVGATASKTLHEIRPLDEALAGWHRDLPAHLTYQPWTTNPKGPPDKVAPNHIIILTTYHALIILLHRPFIAGPRIGTTNRNDGSIIGTSAFSWRRCTTASRNITRLALNYRSIYPLRKSGYLLGYAIYVACTIHVLNTAFLSTGSDRNAFAESSALLSESLRCLDELAVPNSGAADTARIIRKLMAARGVQESPTLADFEVPVLPRASENGGQFSNVSPIYDVEQMQPFVDIFDPGQDLLFGFMNENLSLVNFEINETTS</sequence>
<dbReference type="PANTHER" id="PTHR31313">
    <property type="entry name" value="TY1 ENHANCER ACTIVATOR"/>
    <property type="match status" value="1"/>
</dbReference>
<dbReference type="AlphaFoldDB" id="A0A0F7TTD7"/>
<keyword evidence="3" id="KW-0862">Zinc</keyword>
<evidence type="ECO:0000256" key="4">
    <source>
        <dbReference type="ARBA" id="ARBA00023015"/>
    </source>
</evidence>
<dbReference type="Proteomes" id="UP000042958">
    <property type="component" value="Unassembled WGS sequence"/>
</dbReference>
<evidence type="ECO:0000313" key="10">
    <source>
        <dbReference type="Proteomes" id="UP000042958"/>
    </source>
</evidence>
<keyword evidence="7" id="KW-0539">Nucleus</keyword>
<comment type="subcellular location">
    <subcellularLocation>
        <location evidence="1">Nucleus</location>
    </subcellularLocation>
</comment>
<reference evidence="10" key="1">
    <citation type="journal article" date="2015" name="Genome Announc.">
        <title>Draft genome sequence of the fungus Penicillium brasilianum MG11.</title>
        <authorList>
            <person name="Horn F."/>
            <person name="Linde J."/>
            <person name="Mattern D.J."/>
            <person name="Walther G."/>
            <person name="Guthke R."/>
            <person name="Brakhage A.A."/>
            <person name="Valiante V."/>
        </authorList>
    </citation>
    <scope>NUCLEOTIDE SEQUENCE [LARGE SCALE GENOMIC DNA]</scope>
    <source>
        <strain evidence="10">MG11</strain>
    </source>
</reference>
<evidence type="ECO:0000256" key="2">
    <source>
        <dbReference type="ARBA" id="ARBA00022723"/>
    </source>
</evidence>
<dbReference type="GO" id="GO:0000981">
    <property type="term" value="F:DNA-binding transcription factor activity, RNA polymerase II-specific"/>
    <property type="evidence" value="ECO:0007669"/>
    <property type="project" value="InterPro"/>
</dbReference>
<dbReference type="GO" id="GO:0005634">
    <property type="term" value="C:nucleus"/>
    <property type="evidence" value="ECO:0007669"/>
    <property type="project" value="UniProtKB-SubCell"/>
</dbReference>
<evidence type="ECO:0000256" key="5">
    <source>
        <dbReference type="ARBA" id="ARBA00023125"/>
    </source>
</evidence>
<dbReference type="SMART" id="SM00906">
    <property type="entry name" value="Fungal_trans"/>
    <property type="match status" value="1"/>
</dbReference>
<dbReference type="Gene3D" id="4.10.240.10">
    <property type="entry name" value="Zn(2)-C6 fungal-type DNA-binding domain"/>
    <property type="match status" value="1"/>
</dbReference>
<gene>
    <name evidence="9" type="ORF">PMG11_06991</name>
</gene>
<evidence type="ECO:0000256" key="3">
    <source>
        <dbReference type="ARBA" id="ARBA00022833"/>
    </source>
</evidence>
<dbReference type="GO" id="GO:0003677">
    <property type="term" value="F:DNA binding"/>
    <property type="evidence" value="ECO:0007669"/>
    <property type="project" value="UniProtKB-KW"/>
</dbReference>
<evidence type="ECO:0000256" key="1">
    <source>
        <dbReference type="ARBA" id="ARBA00004123"/>
    </source>
</evidence>
<dbReference type="Pfam" id="PF00172">
    <property type="entry name" value="Zn_clus"/>
    <property type="match status" value="1"/>
</dbReference>
<evidence type="ECO:0000256" key="6">
    <source>
        <dbReference type="ARBA" id="ARBA00023163"/>
    </source>
</evidence>
<dbReference type="OrthoDB" id="4161332at2759"/>
<dbReference type="PROSITE" id="PS00463">
    <property type="entry name" value="ZN2_CY6_FUNGAL_1"/>
    <property type="match status" value="1"/>
</dbReference>
<dbReference type="Pfam" id="PF04082">
    <property type="entry name" value="Fungal_trans"/>
    <property type="match status" value="1"/>
</dbReference>
<evidence type="ECO:0000256" key="7">
    <source>
        <dbReference type="ARBA" id="ARBA00023242"/>
    </source>
</evidence>
<evidence type="ECO:0000313" key="9">
    <source>
        <dbReference type="EMBL" id="CEJ58332.1"/>
    </source>
</evidence>
<dbReference type="CDD" id="cd12148">
    <property type="entry name" value="fungal_TF_MHR"/>
    <property type="match status" value="1"/>
</dbReference>
<dbReference type="CDD" id="cd00067">
    <property type="entry name" value="GAL4"/>
    <property type="match status" value="1"/>
</dbReference>
<name>A0A0F7TTD7_PENBI</name>
<dbReference type="GO" id="GO:0006351">
    <property type="term" value="P:DNA-templated transcription"/>
    <property type="evidence" value="ECO:0007669"/>
    <property type="project" value="InterPro"/>
</dbReference>
<protein>
    <recommendedName>
        <fullName evidence="8">Zn(2)-C6 fungal-type domain-containing protein</fullName>
    </recommendedName>
</protein>
<keyword evidence="6" id="KW-0804">Transcription</keyword>
<evidence type="ECO:0000259" key="8">
    <source>
        <dbReference type="PROSITE" id="PS50048"/>
    </source>
</evidence>
<keyword evidence="5" id="KW-0238">DNA-binding</keyword>
<dbReference type="InterPro" id="IPR001138">
    <property type="entry name" value="Zn2Cys6_DnaBD"/>
</dbReference>
<accession>A0A0F7TTD7</accession>
<dbReference type="EMBL" id="CDHK01000006">
    <property type="protein sequence ID" value="CEJ58332.1"/>
    <property type="molecule type" value="Genomic_DNA"/>
</dbReference>
<dbReference type="STRING" id="104259.A0A0F7TTD7"/>
<dbReference type="GO" id="GO:0008270">
    <property type="term" value="F:zinc ion binding"/>
    <property type="evidence" value="ECO:0007669"/>
    <property type="project" value="InterPro"/>
</dbReference>
<keyword evidence="4" id="KW-0805">Transcription regulation</keyword>
<dbReference type="InterPro" id="IPR007219">
    <property type="entry name" value="XnlR_reg_dom"/>
</dbReference>
<dbReference type="PROSITE" id="PS50048">
    <property type="entry name" value="ZN2_CY6_FUNGAL_2"/>
    <property type="match status" value="1"/>
</dbReference>
<keyword evidence="2" id="KW-0479">Metal-binding</keyword>
<organism evidence="9 10">
    <name type="scientific">Penicillium brasilianum</name>
    <dbReference type="NCBI Taxonomy" id="104259"/>
    <lineage>
        <taxon>Eukaryota</taxon>
        <taxon>Fungi</taxon>
        <taxon>Dikarya</taxon>
        <taxon>Ascomycota</taxon>
        <taxon>Pezizomycotina</taxon>
        <taxon>Eurotiomycetes</taxon>
        <taxon>Eurotiomycetidae</taxon>
        <taxon>Eurotiales</taxon>
        <taxon>Aspergillaceae</taxon>
        <taxon>Penicillium</taxon>
    </lineage>
</organism>
<dbReference type="InterPro" id="IPR051615">
    <property type="entry name" value="Transcr_Regulatory_Elem"/>
</dbReference>